<evidence type="ECO:0000313" key="2">
    <source>
        <dbReference type="EMBL" id="AEF02787.1"/>
    </source>
</evidence>
<dbReference type="KEGG" id="alt:ambt_06250"/>
<evidence type="ECO:0000256" key="1">
    <source>
        <dbReference type="SAM" id="Phobius"/>
    </source>
</evidence>
<proteinExistence type="predicted"/>
<protein>
    <recommendedName>
        <fullName evidence="4">Cardiolipin synthase N-terminal domain-containing protein</fullName>
    </recommendedName>
</protein>
<feature type="transmembrane region" description="Helical" evidence="1">
    <location>
        <begin position="6"/>
        <end position="25"/>
    </location>
</feature>
<keyword evidence="1" id="KW-0812">Transmembrane</keyword>
<name>F5ZCN8_ALTNA</name>
<accession>F5ZCN8</accession>
<keyword evidence="1" id="KW-1133">Transmembrane helix</keyword>
<dbReference type="eggNOG" id="ENOG502ZW09">
    <property type="taxonomic scope" value="Bacteria"/>
</dbReference>
<dbReference type="EMBL" id="CP002339">
    <property type="protein sequence ID" value="AEF02787.1"/>
    <property type="molecule type" value="Genomic_DNA"/>
</dbReference>
<keyword evidence="3" id="KW-1185">Reference proteome</keyword>
<dbReference type="AlphaFoldDB" id="F5ZCN8"/>
<keyword evidence="1" id="KW-0472">Membrane</keyword>
<organism evidence="2 3">
    <name type="scientific">Alteromonas naphthalenivorans</name>
    <dbReference type="NCBI Taxonomy" id="715451"/>
    <lineage>
        <taxon>Bacteria</taxon>
        <taxon>Pseudomonadati</taxon>
        <taxon>Pseudomonadota</taxon>
        <taxon>Gammaproteobacteria</taxon>
        <taxon>Alteromonadales</taxon>
        <taxon>Alteromonadaceae</taxon>
        <taxon>Alteromonas/Salinimonas group</taxon>
        <taxon>Alteromonas</taxon>
    </lineage>
</organism>
<dbReference type="HOGENOM" id="CLU_2893937_0_0_6"/>
<evidence type="ECO:0000313" key="3">
    <source>
        <dbReference type="Proteomes" id="UP000000683"/>
    </source>
</evidence>
<gene>
    <name evidence="2" type="ordered locus">ambt_06250</name>
</gene>
<feature type="transmembrane region" description="Helical" evidence="1">
    <location>
        <begin position="37"/>
        <end position="58"/>
    </location>
</feature>
<evidence type="ECO:0008006" key="4">
    <source>
        <dbReference type="Google" id="ProtNLM"/>
    </source>
</evidence>
<reference evidence="2 3" key="1">
    <citation type="journal article" date="2011" name="J. Bacteriol.">
        <title>Complete genome sequence of the polycyclic aromatic hydrocarbon-degrading bacterium Alteromonas sp. strain SN2.</title>
        <authorList>
            <person name="Jin H.M."/>
            <person name="Jeong H."/>
            <person name="Moon E.J."/>
            <person name="Math R.K."/>
            <person name="Lee K."/>
            <person name="Kim H.J."/>
            <person name="Jeon C.O."/>
            <person name="Oh T.K."/>
            <person name="Kim J.F."/>
        </authorList>
    </citation>
    <scope>NUCLEOTIDE SEQUENCE [LARGE SCALE GENOMIC DNA]</scope>
    <source>
        <strain evidence="3">JCM 17741 / KACC 18427 / KCTC 11700BP / SN2</strain>
    </source>
</reference>
<dbReference type="Proteomes" id="UP000000683">
    <property type="component" value="Chromosome"/>
</dbReference>
<sequence length="65" mass="7507">MNFMNLNATFWGQVLFILALVVIFFTIKFAKGKADNIGLVAIYAVLLNFLIPPVGWFYCYRWANK</sequence>